<dbReference type="OrthoDB" id="338622at2759"/>
<dbReference type="GO" id="GO:0005737">
    <property type="term" value="C:cytoplasm"/>
    <property type="evidence" value="ECO:0007669"/>
    <property type="project" value="TreeGrafter"/>
</dbReference>
<dbReference type="InterPro" id="IPR016024">
    <property type="entry name" value="ARM-type_fold"/>
</dbReference>
<protein>
    <submittedName>
        <fullName evidence="1">Uncharacterized protein</fullName>
    </submittedName>
</protein>
<dbReference type="PANTHER" id="PTHR44099">
    <property type="entry name" value="RABCONNECTIN-3B, ISOFORM A"/>
    <property type="match status" value="1"/>
</dbReference>
<dbReference type="InterPro" id="IPR036322">
    <property type="entry name" value="WD40_repeat_dom_sf"/>
</dbReference>
<dbReference type="PANTHER" id="PTHR44099:SF4">
    <property type="entry name" value="RABCONNECTIN-3B, ISOFORM A"/>
    <property type="match status" value="1"/>
</dbReference>
<evidence type="ECO:0000313" key="2">
    <source>
        <dbReference type="Proteomes" id="UP000298061"/>
    </source>
</evidence>
<sequence length="377" mass="41844">MSKASTILLDLEVFLTHAISANKAPSTAEVELQNVSATIDDLRSVIATLLTPGLNTDIDLICKKRLAIGFSAARTGFYGSLNDISKSIVMYLHDEDTPYKLLAIDLCARGFNIWQQYVDTMDMLRSLFSLATNSRKDNASTQNVGPQARQAVLQIVTHNTALFMTTLSLDILHPKNMEHRKSIMQLIAFLIRKRPLIIYPNLPRLIEAVVKSLDPNSTADREAVLDTATDILGHIVKTFPTVDFHMNSQRLAVGTSEGAIIMYDLKTATRLYVLECHKKRPTACSFSPDGRRLVTVSLEEGLVLVWKVGSSFTSFFLPGAPPRQGHGGSEPYKSLSFAAGDEAHMSIEDTLTQVRFEWVAERSVRLKIRDLTLTFST</sequence>
<dbReference type="STRING" id="135208.A0A4Y9ZZA9"/>
<dbReference type="EMBL" id="SFCI01000504">
    <property type="protein sequence ID" value="TFY79417.1"/>
    <property type="molecule type" value="Genomic_DNA"/>
</dbReference>
<keyword evidence="2" id="KW-1185">Reference proteome</keyword>
<dbReference type="Pfam" id="PF00400">
    <property type="entry name" value="WD40"/>
    <property type="match status" value="1"/>
</dbReference>
<dbReference type="InterPro" id="IPR049916">
    <property type="entry name" value="WDR72-like"/>
</dbReference>
<dbReference type="Proteomes" id="UP000298061">
    <property type="component" value="Unassembled WGS sequence"/>
</dbReference>
<dbReference type="InterPro" id="IPR001680">
    <property type="entry name" value="WD40_rpt"/>
</dbReference>
<dbReference type="SUPFAM" id="SSF50978">
    <property type="entry name" value="WD40 repeat-like"/>
    <property type="match status" value="1"/>
</dbReference>
<dbReference type="SUPFAM" id="SSF48371">
    <property type="entry name" value="ARM repeat"/>
    <property type="match status" value="1"/>
</dbReference>
<evidence type="ECO:0000313" key="1">
    <source>
        <dbReference type="EMBL" id="TFY79417.1"/>
    </source>
</evidence>
<reference evidence="1 2" key="1">
    <citation type="submission" date="2019-02" db="EMBL/GenBank/DDBJ databases">
        <title>Genome sequencing of the rare red list fungi Hericium alpestre (H. flagellum).</title>
        <authorList>
            <person name="Buettner E."/>
            <person name="Kellner H."/>
        </authorList>
    </citation>
    <scope>NUCLEOTIDE SEQUENCE [LARGE SCALE GENOMIC DNA]</scope>
    <source>
        <strain evidence="1 2">DSM 108284</strain>
    </source>
</reference>
<dbReference type="InterPro" id="IPR015943">
    <property type="entry name" value="WD40/YVTN_repeat-like_dom_sf"/>
</dbReference>
<dbReference type="AlphaFoldDB" id="A0A4Y9ZZA9"/>
<name>A0A4Y9ZZA9_9AGAM</name>
<dbReference type="Gene3D" id="2.130.10.10">
    <property type="entry name" value="YVTN repeat-like/Quinoprotein amine dehydrogenase"/>
    <property type="match status" value="1"/>
</dbReference>
<proteinExistence type="predicted"/>
<dbReference type="SMART" id="SM00320">
    <property type="entry name" value="WD40"/>
    <property type="match status" value="2"/>
</dbReference>
<organism evidence="1 2">
    <name type="scientific">Hericium alpestre</name>
    <dbReference type="NCBI Taxonomy" id="135208"/>
    <lineage>
        <taxon>Eukaryota</taxon>
        <taxon>Fungi</taxon>
        <taxon>Dikarya</taxon>
        <taxon>Basidiomycota</taxon>
        <taxon>Agaricomycotina</taxon>
        <taxon>Agaricomycetes</taxon>
        <taxon>Russulales</taxon>
        <taxon>Hericiaceae</taxon>
        <taxon>Hericium</taxon>
    </lineage>
</organism>
<gene>
    <name evidence="1" type="ORF">EWM64_g4594</name>
</gene>
<comment type="caution">
    <text evidence="1">The sequence shown here is derived from an EMBL/GenBank/DDBJ whole genome shotgun (WGS) entry which is preliminary data.</text>
</comment>
<accession>A0A4Y9ZZA9</accession>